<reference evidence="5 6" key="1">
    <citation type="submission" date="2015-08" db="EMBL/GenBank/DDBJ databases">
        <title>The genome of the Asian arowana (Scleropages formosus).</title>
        <authorList>
            <person name="Tan M.H."/>
            <person name="Gan H.M."/>
            <person name="Croft L.J."/>
            <person name="Austin C.M."/>
        </authorList>
    </citation>
    <scope>NUCLEOTIDE SEQUENCE [LARGE SCALE GENOMIC DNA]</scope>
    <source>
        <strain evidence="5">Aro1</strain>
    </source>
</reference>
<dbReference type="AlphaFoldDB" id="A0A0P7UFM3"/>
<accession>A0A0P7UFM3</accession>
<dbReference type="GO" id="GO:0005737">
    <property type="term" value="C:cytoplasm"/>
    <property type="evidence" value="ECO:0007669"/>
    <property type="project" value="TreeGrafter"/>
</dbReference>
<keyword evidence="3 4" id="KW-1133">Transmembrane helix</keyword>
<comment type="subcellular location">
    <subcellularLocation>
        <location evidence="1">Membrane</location>
        <topology evidence="1">Single-pass membrane protein</topology>
    </subcellularLocation>
</comment>
<feature type="transmembrane region" description="Helical" evidence="4">
    <location>
        <begin position="62"/>
        <end position="80"/>
    </location>
</feature>
<comment type="caution">
    <text evidence="5">The sequence shown here is derived from an EMBL/GenBank/DDBJ whole genome shotgun (WGS) entry which is preliminary data.</text>
</comment>
<evidence type="ECO:0000256" key="3">
    <source>
        <dbReference type="ARBA" id="ARBA00022989"/>
    </source>
</evidence>
<keyword evidence="4" id="KW-0472">Membrane</keyword>
<dbReference type="PANTHER" id="PTHR21461">
    <property type="entry name" value="GLYCOSYLTRANSFERASE FAMILY 92 PROTEIN"/>
    <property type="match status" value="1"/>
</dbReference>
<evidence type="ECO:0000256" key="4">
    <source>
        <dbReference type="SAM" id="Phobius"/>
    </source>
</evidence>
<name>A0A0P7UFM3_SCLFO</name>
<organism evidence="5 6">
    <name type="scientific">Scleropages formosus</name>
    <name type="common">Asian bonytongue</name>
    <name type="synonym">Osteoglossum formosum</name>
    <dbReference type="NCBI Taxonomy" id="113540"/>
    <lineage>
        <taxon>Eukaryota</taxon>
        <taxon>Metazoa</taxon>
        <taxon>Chordata</taxon>
        <taxon>Craniata</taxon>
        <taxon>Vertebrata</taxon>
        <taxon>Euteleostomi</taxon>
        <taxon>Actinopterygii</taxon>
        <taxon>Neopterygii</taxon>
        <taxon>Teleostei</taxon>
        <taxon>Osteoglossocephala</taxon>
        <taxon>Osteoglossomorpha</taxon>
        <taxon>Osteoglossiformes</taxon>
        <taxon>Osteoglossidae</taxon>
        <taxon>Scleropages</taxon>
    </lineage>
</organism>
<evidence type="ECO:0000313" key="5">
    <source>
        <dbReference type="EMBL" id="KPP66826.1"/>
    </source>
</evidence>
<sequence length="410" mass="47055">CGPHVTSLVGNASASYQAVRSSRSFAEVSRGRLREQREEPRIRRQSTGFTGIYMERKYSMKWIFLSLILLVVMAFIEVVLKDLQPRRSHYHPAPVFSLTSMQQNIIPVNNTKHFIISAYKDHRINGAIRIISIINRDKLNRLFCIISCAQEDRHVTEAQVDMHSDHFGFPYVTTDLLCEVDQSCRPTTVTISDSSSSSKIPNSHFLPIQNQNKMEQNFQYNFTTCISNLFGGYNNVLQFVQTIEVYKILGIQKHPSVNVFVFENHIFPKTVFDSSGTFSFARWKKVPGINILEHVYREPDRKNVFNPTKLLVNPREIIQTSVHSVLKNYGATLRVSPDVARLVHVREPLQGSLSKEQLILDTKLWNYKELPKNIDCVLKNSGHFMASAFLAILLPQHQMNTMVRHARGKH</sequence>
<keyword evidence="2 4" id="KW-0812">Transmembrane</keyword>
<dbReference type="GO" id="GO:0016757">
    <property type="term" value="F:glycosyltransferase activity"/>
    <property type="evidence" value="ECO:0007669"/>
    <property type="project" value="TreeGrafter"/>
</dbReference>
<dbReference type="EMBL" id="JARO02005415">
    <property type="protein sequence ID" value="KPP66826.1"/>
    <property type="molecule type" value="Genomic_DNA"/>
</dbReference>
<feature type="non-terminal residue" evidence="5">
    <location>
        <position position="1"/>
    </location>
</feature>
<dbReference type="GO" id="GO:0016020">
    <property type="term" value="C:membrane"/>
    <property type="evidence" value="ECO:0007669"/>
    <property type="project" value="UniProtKB-SubCell"/>
</dbReference>
<evidence type="ECO:0000313" key="6">
    <source>
        <dbReference type="Proteomes" id="UP000034805"/>
    </source>
</evidence>
<proteinExistence type="predicted"/>
<dbReference type="Proteomes" id="UP000034805">
    <property type="component" value="Unassembled WGS sequence"/>
</dbReference>
<gene>
    <name evidence="5" type="ORF">Z043_114634</name>
</gene>
<evidence type="ECO:0000256" key="1">
    <source>
        <dbReference type="ARBA" id="ARBA00004167"/>
    </source>
</evidence>
<protein>
    <recommendedName>
        <fullName evidence="7">Glycosyltransferase family 92 protein</fullName>
    </recommendedName>
</protein>
<evidence type="ECO:0008006" key="7">
    <source>
        <dbReference type="Google" id="ProtNLM"/>
    </source>
</evidence>
<evidence type="ECO:0000256" key="2">
    <source>
        <dbReference type="ARBA" id="ARBA00022692"/>
    </source>
</evidence>
<dbReference type="PANTHER" id="PTHR21461:SF45">
    <property type="entry name" value="GLYCOSYLTRANSFERASE FAMILY 92 PROTEIN"/>
    <property type="match status" value="1"/>
</dbReference>